<evidence type="ECO:0000313" key="5">
    <source>
        <dbReference type="EMBL" id="QJA75007.1"/>
    </source>
</evidence>
<dbReference type="GO" id="GO:0004386">
    <property type="term" value="F:helicase activity"/>
    <property type="evidence" value="ECO:0007669"/>
    <property type="project" value="UniProtKB-KW"/>
</dbReference>
<evidence type="ECO:0000259" key="2">
    <source>
        <dbReference type="PROSITE" id="PS51192"/>
    </source>
</evidence>
<dbReference type="PROSITE" id="PS51192">
    <property type="entry name" value="HELICASE_ATP_BIND_1"/>
    <property type="match status" value="1"/>
</dbReference>
<accession>A0A6M3K230</accession>
<feature type="domain" description="Helicase C-terminal" evidence="3">
    <location>
        <begin position="316"/>
        <end position="459"/>
    </location>
</feature>
<dbReference type="GO" id="GO:0031297">
    <property type="term" value="P:replication fork processing"/>
    <property type="evidence" value="ECO:0007669"/>
    <property type="project" value="TreeGrafter"/>
</dbReference>
<dbReference type="PANTHER" id="PTHR45766">
    <property type="entry name" value="DNA ANNEALING HELICASE AND ENDONUCLEASE ZRANB3 FAMILY MEMBER"/>
    <property type="match status" value="1"/>
</dbReference>
<dbReference type="InterPro" id="IPR014001">
    <property type="entry name" value="Helicase_ATP-bd"/>
</dbReference>
<evidence type="ECO:0000256" key="1">
    <source>
        <dbReference type="ARBA" id="ARBA00022801"/>
    </source>
</evidence>
<dbReference type="Pfam" id="PF00271">
    <property type="entry name" value="Helicase_C"/>
    <property type="match status" value="1"/>
</dbReference>
<dbReference type="SUPFAM" id="SSF52540">
    <property type="entry name" value="P-loop containing nucleoside triphosphate hydrolases"/>
    <property type="match status" value="2"/>
</dbReference>
<proteinExistence type="predicted"/>
<dbReference type="GO" id="GO:0006281">
    <property type="term" value="P:DNA repair"/>
    <property type="evidence" value="ECO:0007669"/>
    <property type="project" value="TreeGrafter"/>
</dbReference>
<gene>
    <name evidence="5" type="ORF">MM415A01885_0014</name>
    <name evidence="4" type="ORF">MM415B01185_0017</name>
</gene>
<dbReference type="AlphaFoldDB" id="A0A6M3K230"/>
<sequence length="476" mass="54169">MPIEFKSKLLDHQKEHLRFHLTHPHSANWSEMGTGKTVTALKYAATLANTGLVERILVLCPLSVFHTWEIEVKKHTNFSALPLIGDLKDKLELLKEPADINIISYDSIPGRKTKGYDTYGIMMGALLNKRFDLLIGDEVTLVKGYGTLRTRAVTILCDKTPYTLFLSGTPISNNPSDVFNLYRALDGGKTFGKNFFATRNKFFENVGYAYPKWILRENMKGELQNRMYLNAVRVRKDDCLDLPPKIFSPRFCYLTDEQRKYYIPIAQDLIKTLQLDGGKIKIQNAMSKIIKLSQITSGFLYTDDKTFYMQENPKADLVENIVKENPNEKIIIYCYWQEDVKILSNIFNKQGYAVGTLYGATPSADRGKVIDGFQKGDLQLLIANITCGGYGLTLTSSSTIIYYNLSFKVIDFLQSQDRIHRHGQAKTCLYLPVLARGSIDEYIYSTIVKNTAVALSIVDGRKLEDSVRRFLDHETY</sequence>
<dbReference type="EMBL" id="MT142134">
    <property type="protein sequence ID" value="QJA75007.1"/>
    <property type="molecule type" value="Genomic_DNA"/>
</dbReference>
<keyword evidence="5" id="KW-0347">Helicase</keyword>
<dbReference type="Gene3D" id="3.40.50.10810">
    <property type="entry name" value="Tandem AAA-ATPase domain"/>
    <property type="match status" value="1"/>
</dbReference>
<dbReference type="Pfam" id="PF00176">
    <property type="entry name" value="SNF2-rel_dom"/>
    <property type="match status" value="1"/>
</dbReference>
<dbReference type="Gene3D" id="3.40.50.300">
    <property type="entry name" value="P-loop containing nucleotide triphosphate hydrolases"/>
    <property type="match status" value="1"/>
</dbReference>
<dbReference type="CDD" id="cd18793">
    <property type="entry name" value="SF2_C_SNF"/>
    <property type="match status" value="1"/>
</dbReference>
<dbReference type="EMBL" id="MT141395">
    <property type="protein sequence ID" value="QJA60083.1"/>
    <property type="molecule type" value="Genomic_DNA"/>
</dbReference>
<name>A0A6M3K230_9ZZZZ</name>
<keyword evidence="5" id="KW-0547">Nucleotide-binding</keyword>
<dbReference type="InterPro" id="IPR027417">
    <property type="entry name" value="P-loop_NTPase"/>
</dbReference>
<dbReference type="SMART" id="SM00487">
    <property type="entry name" value="DEXDc"/>
    <property type="match status" value="1"/>
</dbReference>
<feature type="domain" description="Helicase ATP-binding" evidence="2">
    <location>
        <begin position="17"/>
        <end position="188"/>
    </location>
</feature>
<protein>
    <submittedName>
        <fullName evidence="5">Putative helicase</fullName>
    </submittedName>
</protein>
<dbReference type="InterPro" id="IPR001650">
    <property type="entry name" value="Helicase_C-like"/>
</dbReference>
<reference evidence="5" key="1">
    <citation type="submission" date="2020-03" db="EMBL/GenBank/DDBJ databases">
        <title>The deep terrestrial virosphere.</title>
        <authorList>
            <person name="Holmfeldt K."/>
            <person name="Nilsson E."/>
            <person name="Simone D."/>
            <person name="Lopez-Fernandez M."/>
            <person name="Wu X."/>
            <person name="de Brujin I."/>
            <person name="Lundin D."/>
            <person name="Andersson A."/>
            <person name="Bertilsson S."/>
            <person name="Dopson M."/>
        </authorList>
    </citation>
    <scope>NUCLEOTIDE SEQUENCE</scope>
    <source>
        <strain evidence="5">MM415A01885</strain>
        <strain evidence="4">MM415B01185</strain>
    </source>
</reference>
<evidence type="ECO:0000259" key="3">
    <source>
        <dbReference type="PROSITE" id="PS51194"/>
    </source>
</evidence>
<dbReference type="PANTHER" id="PTHR45766:SF6">
    <property type="entry name" value="SWI_SNF-RELATED MATRIX-ASSOCIATED ACTIN-DEPENDENT REGULATOR OF CHROMATIN SUBFAMILY A-LIKE PROTEIN 1"/>
    <property type="match status" value="1"/>
</dbReference>
<keyword evidence="1" id="KW-0378">Hydrolase</keyword>
<dbReference type="SMART" id="SM00490">
    <property type="entry name" value="HELICc"/>
    <property type="match status" value="1"/>
</dbReference>
<dbReference type="GO" id="GO:0016787">
    <property type="term" value="F:hydrolase activity"/>
    <property type="evidence" value="ECO:0007669"/>
    <property type="project" value="UniProtKB-KW"/>
</dbReference>
<dbReference type="InterPro" id="IPR038718">
    <property type="entry name" value="SNF2-like_sf"/>
</dbReference>
<dbReference type="GO" id="GO:0005524">
    <property type="term" value="F:ATP binding"/>
    <property type="evidence" value="ECO:0007669"/>
    <property type="project" value="InterPro"/>
</dbReference>
<dbReference type="InterPro" id="IPR049730">
    <property type="entry name" value="SNF2/RAD54-like_C"/>
</dbReference>
<dbReference type="PROSITE" id="PS51194">
    <property type="entry name" value="HELICASE_CTER"/>
    <property type="match status" value="1"/>
</dbReference>
<evidence type="ECO:0000313" key="4">
    <source>
        <dbReference type="EMBL" id="QJA60083.1"/>
    </source>
</evidence>
<dbReference type="InterPro" id="IPR000330">
    <property type="entry name" value="SNF2_N"/>
</dbReference>
<keyword evidence="5" id="KW-0067">ATP-binding</keyword>
<organism evidence="5">
    <name type="scientific">viral metagenome</name>
    <dbReference type="NCBI Taxonomy" id="1070528"/>
    <lineage>
        <taxon>unclassified sequences</taxon>
        <taxon>metagenomes</taxon>
        <taxon>organismal metagenomes</taxon>
    </lineage>
</organism>